<reference evidence="7 8" key="1">
    <citation type="submission" date="2020-11" db="EMBL/GenBank/DDBJ databases">
        <title>Carbohydrate-dependent, anaerobic sulfur respiration: A novel catabolism in halophilic archaea.</title>
        <authorList>
            <person name="Sorokin D.Y."/>
            <person name="Messina E."/>
            <person name="Smedile F."/>
            <person name="La Cono V."/>
            <person name="Hallsworth J.E."/>
            <person name="Yakimov M.M."/>
        </authorList>
    </citation>
    <scope>NUCLEOTIDE SEQUENCE [LARGE SCALE GENOMIC DNA]</scope>
    <source>
        <strain evidence="7 8">HSR-Est</strain>
    </source>
</reference>
<dbReference type="Pfam" id="PF00440">
    <property type="entry name" value="TetR_N"/>
    <property type="match status" value="1"/>
</dbReference>
<dbReference type="PANTHER" id="PTHR30055:SF234">
    <property type="entry name" value="HTH-TYPE TRANSCRIPTIONAL REGULATOR BETI"/>
    <property type="match status" value="1"/>
</dbReference>
<keyword evidence="2" id="KW-0805">Transcription regulation</keyword>
<keyword evidence="1" id="KW-0678">Repressor</keyword>
<dbReference type="InterPro" id="IPR001647">
    <property type="entry name" value="HTH_TetR"/>
</dbReference>
<evidence type="ECO:0000256" key="4">
    <source>
        <dbReference type="ARBA" id="ARBA00023163"/>
    </source>
</evidence>
<dbReference type="InterPro" id="IPR039538">
    <property type="entry name" value="BetI_C"/>
</dbReference>
<evidence type="ECO:0000313" key="8">
    <source>
        <dbReference type="Proteomes" id="UP000663292"/>
    </source>
</evidence>
<evidence type="ECO:0000313" key="7">
    <source>
        <dbReference type="EMBL" id="QSG14504.1"/>
    </source>
</evidence>
<organism evidence="7 8">
    <name type="scientific">Halapricum desulfuricans</name>
    <dbReference type="NCBI Taxonomy" id="2841257"/>
    <lineage>
        <taxon>Archaea</taxon>
        <taxon>Methanobacteriati</taxon>
        <taxon>Methanobacteriota</taxon>
        <taxon>Stenosarchaea group</taxon>
        <taxon>Halobacteria</taxon>
        <taxon>Halobacteriales</taxon>
        <taxon>Haloarculaceae</taxon>
        <taxon>Halapricum</taxon>
    </lineage>
</organism>
<dbReference type="Proteomes" id="UP000663292">
    <property type="component" value="Chromosome"/>
</dbReference>
<evidence type="ECO:0000256" key="1">
    <source>
        <dbReference type="ARBA" id="ARBA00022491"/>
    </source>
</evidence>
<dbReference type="RefSeq" id="WP_229122506.1">
    <property type="nucleotide sequence ID" value="NZ_CP064791.1"/>
</dbReference>
<dbReference type="SUPFAM" id="SSF46689">
    <property type="entry name" value="Homeodomain-like"/>
    <property type="match status" value="1"/>
</dbReference>
<dbReference type="PROSITE" id="PS50977">
    <property type="entry name" value="HTH_TETR_2"/>
    <property type="match status" value="1"/>
</dbReference>
<feature type="domain" description="HTH tetR-type" evidence="6">
    <location>
        <begin position="8"/>
        <end position="68"/>
    </location>
</feature>
<name>A0A897NPY1_9EURY</name>
<accession>A0A897NPY1</accession>
<protein>
    <submittedName>
        <fullName evidence="7">DnaJ-like chaperone fused to ferredoxin</fullName>
    </submittedName>
</protein>
<evidence type="ECO:0000256" key="2">
    <source>
        <dbReference type="ARBA" id="ARBA00023015"/>
    </source>
</evidence>
<keyword evidence="4" id="KW-0804">Transcription</keyword>
<dbReference type="PRINTS" id="PR00455">
    <property type="entry name" value="HTHTETR"/>
</dbReference>
<keyword evidence="3 5" id="KW-0238">DNA-binding</keyword>
<evidence type="ECO:0000256" key="3">
    <source>
        <dbReference type="ARBA" id="ARBA00023125"/>
    </source>
</evidence>
<dbReference type="AlphaFoldDB" id="A0A897NPY1"/>
<dbReference type="SUPFAM" id="SSF48498">
    <property type="entry name" value="Tetracyclin repressor-like, C-terminal domain"/>
    <property type="match status" value="1"/>
</dbReference>
<proteinExistence type="predicted"/>
<evidence type="ECO:0000259" key="6">
    <source>
        <dbReference type="PROSITE" id="PS50977"/>
    </source>
</evidence>
<dbReference type="EMBL" id="CP064791">
    <property type="protein sequence ID" value="QSG14504.1"/>
    <property type="molecule type" value="Genomic_DNA"/>
</dbReference>
<dbReference type="Pfam" id="PF13977">
    <property type="entry name" value="TetR_C_6"/>
    <property type="match status" value="1"/>
</dbReference>
<sequence length="203" mass="23201">MSETGQDDDTTAAIMEATYRALCDHGYPDTSISTIADEFDKSRSLLYYHYENKDELLADFLRYLLDQLEADLQTIEADDPYEEVLAIVERLLPPDIESERFRFYRALFGMRSQAPYVDAYREQFARSDTLILAELTDAVERGIDAGTFQLVDADEVAQFVYATVSGALQRSVTLDDPEMIEHHLTLIESYLQSQVVDREDEPS</sequence>
<dbReference type="GO" id="GO:0000976">
    <property type="term" value="F:transcription cis-regulatory region binding"/>
    <property type="evidence" value="ECO:0007669"/>
    <property type="project" value="TreeGrafter"/>
</dbReference>
<dbReference type="GO" id="GO:0003700">
    <property type="term" value="F:DNA-binding transcription factor activity"/>
    <property type="evidence" value="ECO:0007669"/>
    <property type="project" value="TreeGrafter"/>
</dbReference>
<dbReference type="InterPro" id="IPR050109">
    <property type="entry name" value="HTH-type_TetR-like_transc_reg"/>
</dbReference>
<dbReference type="PANTHER" id="PTHR30055">
    <property type="entry name" value="HTH-TYPE TRANSCRIPTIONAL REGULATOR RUTR"/>
    <property type="match status" value="1"/>
</dbReference>
<keyword evidence="8" id="KW-1185">Reference proteome</keyword>
<dbReference type="InterPro" id="IPR009057">
    <property type="entry name" value="Homeodomain-like_sf"/>
</dbReference>
<evidence type="ECO:0000256" key="5">
    <source>
        <dbReference type="PROSITE-ProRule" id="PRU00335"/>
    </source>
</evidence>
<dbReference type="GeneID" id="68857597"/>
<dbReference type="InterPro" id="IPR036271">
    <property type="entry name" value="Tet_transcr_reg_TetR-rel_C_sf"/>
</dbReference>
<gene>
    <name evidence="7" type="primary">fdx4</name>
    <name evidence="7" type="ORF">HSEST_0964</name>
</gene>
<feature type="DNA-binding region" description="H-T-H motif" evidence="5">
    <location>
        <begin position="31"/>
        <end position="50"/>
    </location>
</feature>
<dbReference type="Gene3D" id="1.10.357.10">
    <property type="entry name" value="Tetracycline Repressor, domain 2"/>
    <property type="match status" value="1"/>
</dbReference>